<evidence type="ECO:0000256" key="2">
    <source>
        <dbReference type="ARBA" id="ARBA00022801"/>
    </source>
</evidence>
<sequence>MAKKYIILDTETTGTGELDRVIQLGFMVLGEKKIEVQNEFFTTDVPINYAAMEVHGITPDMLEGKSPCKESASYKRLQELNTDENYIIIHNAKFDIDMLAKEGFKTQMKVIDTLRVAKHIFPDEEAHRLQYFRYKMGLYLDEQKEADELGITIKAHDAIGDVLVLKLFLSKLKEAVLAQFPTENPVEKMVDLTLTPILIKSFNFGKYKGKTLAEVAASDAAYLRWMLGGMDNLDDDMRYSINTALGV</sequence>
<keyword evidence="3 5" id="KW-0269">Exonuclease</keyword>
<protein>
    <submittedName>
        <fullName evidence="5">3'-5' exonuclease</fullName>
    </submittedName>
</protein>
<accession>A0A4U2Z4U6</accession>
<dbReference type="InterPro" id="IPR012337">
    <property type="entry name" value="RNaseH-like_sf"/>
</dbReference>
<dbReference type="GO" id="GO:0006259">
    <property type="term" value="P:DNA metabolic process"/>
    <property type="evidence" value="ECO:0007669"/>
    <property type="project" value="UniProtKB-ARBA"/>
</dbReference>
<dbReference type="InterPro" id="IPR013520">
    <property type="entry name" value="Ribonucl_H"/>
</dbReference>
<gene>
    <name evidence="5" type="ORF">FCU45_10490</name>
</gene>
<proteinExistence type="predicted"/>
<dbReference type="InterPro" id="IPR046768">
    <property type="entry name" value="ExoX-like_C"/>
</dbReference>
<name>A0A4U2Z4U6_9BACT</name>
<feature type="domain" description="Exonuclease" evidence="4">
    <location>
        <begin position="4"/>
        <end position="178"/>
    </location>
</feature>
<dbReference type="PANTHER" id="PTHR30231:SF4">
    <property type="entry name" value="PROTEIN NEN2"/>
    <property type="match status" value="1"/>
</dbReference>
<dbReference type="Proteomes" id="UP000309561">
    <property type="component" value="Unassembled WGS sequence"/>
</dbReference>
<dbReference type="Gene3D" id="3.30.420.10">
    <property type="entry name" value="Ribonuclease H-like superfamily/Ribonuclease H"/>
    <property type="match status" value="1"/>
</dbReference>
<reference evidence="5 6" key="1">
    <citation type="submission" date="2019-04" db="EMBL/GenBank/DDBJ databases">
        <title>Sulfurimonas crateris sp. nov. a facultative anaerobic sulfur-oxidizing chemolithautotrophic bacterium isolated from a terrestrial mud vulcano.</title>
        <authorList>
            <person name="Ratnikova N.M."/>
            <person name="Slobodkin A.I."/>
            <person name="Merkel A.Y."/>
            <person name="Novikov A."/>
            <person name="Bonch-Osmolovskaya E.A."/>
            <person name="Slobodkina G.B."/>
        </authorList>
    </citation>
    <scope>NUCLEOTIDE SEQUENCE [LARGE SCALE GENOMIC DNA]</scope>
    <source>
        <strain evidence="5 6">SN118</strain>
    </source>
</reference>
<keyword evidence="6" id="KW-1185">Reference proteome</keyword>
<keyword evidence="1" id="KW-0540">Nuclease</keyword>
<evidence type="ECO:0000256" key="1">
    <source>
        <dbReference type="ARBA" id="ARBA00022722"/>
    </source>
</evidence>
<dbReference type="GO" id="GO:0003676">
    <property type="term" value="F:nucleic acid binding"/>
    <property type="evidence" value="ECO:0007669"/>
    <property type="project" value="InterPro"/>
</dbReference>
<evidence type="ECO:0000259" key="4">
    <source>
        <dbReference type="SMART" id="SM00479"/>
    </source>
</evidence>
<dbReference type="Pfam" id="PF00929">
    <property type="entry name" value="RNase_T"/>
    <property type="match status" value="1"/>
</dbReference>
<dbReference type="RefSeq" id="WP_137015050.1">
    <property type="nucleotide sequence ID" value="NZ_SZPX01000008.1"/>
</dbReference>
<dbReference type="AlphaFoldDB" id="A0A4U2Z4U6"/>
<evidence type="ECO:0000313" key="6">
    <source>
        <dbReference type="Proteomes" id="UP000309561"/>
    </source>
</evidence>
<evidence type="ECO:0000313" key="5">
    <source>
        <dbReference type="EMBL" id="TKI68432.1"/>
    </source>
</evidence>
<dbReference type="Pfam" id="PF20600">
    <property type="entry name" value="ExoX-like_C"/>
    <property type="match status" value="1"/>
</dbReference>
<organism evidence="5 6">
    <name type="scientific">Sulfurimonas crateris</name>
    <dbReference type="NCBI Taxonomy" id="2574727"/>
    <lineage>
        <taxon>Bacteria</taxon>
        <taxon>Pseudomonadati</taxon>
        <taxon>Campylobacterota</taxon>
        <taxon>Epsilonproteobacteria</taxon>
        <taxon>Campylobacterales</taxon>
        <taxon>Sulfurimonadaceae</taxon>
        <taxon>Sulfurimonas</taxon>
    </lineage>
</organism>
<comment type="caution">
    <text evidence="5">The sequence shown here is derived from an EMBL/GenBank/DDBJ whole genome shotgun (WGS) entry which is preliminary data.</text>
</comment>
<dbReference type="EMBL" id="SZPX01000008">
    <property type="protein sequence ID" value="TKI68432.1"/>
    <property type="molecule type" value="Genomic_DNA"/>
</dbReference>
<dbReference type="SUPFAM" id="SSF53098">
    <property type="entry name" value="Ribonuclease H-like"/>
    <property type="match status" value="1"/>
</dbReference>
<keyword evidence="2" id="KW-0378">Hydrolase</keyword>
<evidence type="ECO:0000256" key="3">
    <source>
        <dbReference type="ARBA" id="ARBA00022839"/>
    </source>
</evidence>
<dbReference type="GO" id="GO:0008408">
    <property type="term" value="F:3'-5' exonuclease activity"/>
    <property type="evidence" value="ECO:0007669"/>
    <property type="project" value="TreeGrafter"/>
</dbReference>
<dbReference type="PANTHER" id="PTHR30231">
    <property type="entry name" value="DNA POLYMERASE III SUBUNIT EPSILON"/>
    <property type="match status" value="1"/>
</dbReference>
<dbReference type="OrthoDB" id="9804290at2"/>
<dbReference type="InterPro" id="IPR036397">
    <property type="entry name" value="RNaseH_sf"/>
</dbReference>
<dbReference type="CDD" id="cd06127">
    <property type="entry name" value="DEDDh"/>
    <property type="match status" value="1"/>
</dbReference>
<dbReference type="SMART" id="SM00479">
    <property type="entry name" value="EXOIII"/>
    <property type="match status" value="1"/>
</dbReference>